<feature type="transmembrane region" description="Helical" evidence="1">
    <location>
        <begin position="7"/>
        <end position="29"/>
    </location>
</feature>
<dbReference type="Proteomes" id="UP000182888">
    <property type="component" value="Unassembled WGS sequence"/>
</dbReference>
<keyword evidence="1" id="KW-1133">Transmembrane helix</keyword>
<proteinExistence type="predicted"/>
<evidence type="ECO:0000256" key="1">
    <source>
        <dbReference type="SAM" id="Phobius"/>
    </source>
</evidence>
<feature type="transmembrane region" description="Helical" evidence="1">
    <location>
        <begin position="67"/>
        <end position="94"/>
    </location>
</feature>
<gene>
    <name evidence="2" type="ORF">MPL1032_250023</name>
</gene>
<sequence>MNYWLKWLLINIAALAAATVIGLIALSQVYVLKITVARNPAAPFVLAFIVSFIVAFSSPATRFKPRFIVLSSIFLAEFILSFAVTQVMLLMISAYWGGDVEAFKPWAYAGLLVPFITGLTGFLALRRYRLPDVAEVFR</sequence>
<reference evidence="3" key="1">
    <citation type="submission" date="2014-08" db="EMBL/GenBank/DDBJ databases">
        <authorList>
            <person name="Edwards T."/>
        </authorList>
    </citation>
    <scope>NUCLEOTIDE SEQUENCE [LARGE SCALE GENOMIC DNA]</scope>
</reference>
<dbReference type="EMBL" id="CCND01000018">
    <property type="protein sequence ID" value="CDX59038.1"/>
    <property type="molecule type" value="Genomic_DNA"/>
</dbReference>
<feature type="transmembrane region" description="Helical" evidence="1">
    <location>
        <begin position="41"/>
        <end position="60"/>
    </location>
</feature>
<accession>A0A0K2W1T1</accession>
<keyword evidence="1" id="KW-0812">Transmembrane</keyword>
<evidence type="ECO:0000313" key="3">
    <source>
        <dbReference type="Proteomes" id="UP000182888"/>
    </source>
</evidence>
<protein>
    <submittedName>
        <fullName evidence="2">Uncharacterized protein</fullName>
    </submittedName>
</protein>
<feature type="transmembrane region" description="Helical" evidence="1">
    <location>
        <begin position="106"/>
        <end position="125"/>
    </location>
</feature>
<keyword evidence="1" id="KW-0472">Membrane</keyword>
<dbReference type="AlphaFoldDB" id="A0A0K2W1T1"/>
<organism evidence="2 3">
    <name type="scientific">Mesorhizobium plurifarium</name>
    <dbReference type="NCBI Taxonomy" id="69974"/>
    <lineage>
        <taxon>Bacteria</taxon>
        <taxon>Pseudomonadati</taxon>
        <taxon>Pseudomonadota</taxon>
        <taxon>Alphaproteobacteria</taxon>
        <taxon>Hyphomicrobiales</taxon>
        <taxon>Phyllobacteriaceae</taxon>
        <taxon>Mesorhizobium</taxon>
    </lineage>
</organism>
<name>A0A0K2W1T1_MESPL</name>
<evidence type="ECO:0000313" key="2">
    <source>
        <dbReference type="EMBL" id="CDX59038.1"/>
    </source>
</evidence>